<evidence type="ECO:0008006" key="4">
    <source>
        <dbReference type="Google" id="ProtNLM"/>
    </source>
</evidence>
<keyword evidence="3" id="KW-1185">Reference proteome</keyword>
<feature type="region of interest" description="Disordered" evidence="1">
    <location>
        <begin position="90"/>
        <end position="126"/>
    </location>
</feature>
<name>A0A845BR50_9NEIS</name>
<feature type="compositionally biased region" description="Low complexity" evidence="1">
    <location>
        <begin position="102"/>
        <end position="126"/>
    </location>
</feature>
<reference evidence="2 3" key="1">
    <citation type="submission" date="2019-12" db="EMBL/GenBank/DDBJ databases">
        <title>Neisseriaceae gen. nov. sp. Genome sequencing and assembly.</title>
        <authorList>
            <person name="Liu Z."/>
            <person name="Li A."/>
        </authorList>
    </citation>
    <scope>NUCLEOTIDE SEQUENCE [LARGE SCALE GENOMIC DNA]</scope>
    <source>
        <strain evidence="2 3">B2N2-7</strain>
    </source>
</reference>
<dbReference type="RefSeq" id="WP_160795871.1">
    <property type="nucleotide sequence ID" value="NZ_WSSB01000005.1"/>
</dbReference>
<gene>
    <name evidence="2" type="ORF">GQF02_06955</name>
</gene>
<evidence type="ECO:0000313" key="3">
    <source>
        <dbReference type="Proteomes" id="UP000467214"/>
    </source>
</evidence>
<accession>A0A845BR50</accession>
<sequence length="126" mass="13736">MTEKDTLIFGVEYPEGSGQLHYDFEMRLPTVGDNIAAIEEMGVGSNLKLNTAMLARGLVRLGTIPREAITYTLLEQHLIDDDYDVLSEARERLKKKRMQSRPTSPGSGSPSSPLASTASPNPASTN</sequence>
<dbReference type="AlphaFoldDB" id="A0A845BR50"/>
<evidence type="ECO:0000313" key="2">
    <source>
        <dbReference type="EMBL" id="MXR36706.1"/>
    </source>
</evidence>
<dbReference type="Proteomes" id="UP000467214">
    <property type="component" value="Unassembled WGS sequence"/>
</dbReference>
<comment type="caution">
    <text evidence="2">The sequence shown here is derived from an EMBL/GenBank/DDBJ whole genome shotgun (WGS) entry which is preliminary data.</text>
</comment>
<organism evidence="2 3">
    <name type="scientific">Craterilacuibacter sinensis</name>
    <dbReference type="NCBI Taxonomy" id="2686017"/>
    <lineage>
        <taxon>Bacteria</taxon>
        <taxon>Pseudomonadati</taxon>
        <taxon>Pseudomonadota</taxon>
        <taxon>Betaproteobacteria</taxon>
        <taxon>Neisseriales</taxon>
        <taxon>Neisseriaceae</taxon>
        <taxon>Craterilacuibacter</taxon>
    </lineage>
</organism>
<evidence type="ECO:0000256" key="1">
    <source>
        <dbReference type="SAM" id="MobiDB-lite"/>
    </source>
</evidence>
<protein>
    <recommendedName>
        <fullName evidence="4">Phage tail assembly protein</fullName>
    </recommendedName>
</protein>
<proteinExistence type="predicted"/>
<dbReference type="EMBL" id="WSSB01000005">
    <property type="protein sequence ID" value="MXR36706.1"/>
    <property type="molecule type" value="Genomic_DNA"/>
</dbReference>